<dbReference type="InterPro" id="IPR058781">
    <property type="entry name" value="HH_AprE-like"/>
</dbReference>
<dbReference type="EMBL" id="CP118246">
    <property type="protein sequence ID" value="WDR01589.1"/>
    <property type="molecule type" value="Genomic_DNA"/>
</dbReference>
<evidence type="ECO:0000313" key="2">
    <source>
        <dbReference type="EMBL" id="WDR01589.1"/>
    </source>
</evidence>
<dbReference type="Proteomes" id="UP001220530">
    <property type="component" value="Chromosome"/>
</dbReference>
<dbReference type="Pfam" id="PF25994">
    <property type="entry name" value="HH_AprE"/>
    <property type="match status" value="1"/>
</dbReference>
<accession>A0ABY7YJW2</accession>
<evidence type="ECO:0000313" key="3">
    <source>
        <dbReference type="Proteomes" id="UP001220530"/>
    </source>
</evidence>
<feature type="domain" description="AprE-like long alpha-helical hairpin" evidence="1">
    <location>
        <begin position="6"/>
        <end position="140"/>
    </location>
</feature>
<name>A0ABY7YJW2_9HYPH</name>
<organism evidence="2 3">
    <name type="scientific">Devosia algicola</name>
    <dbReference type="NCBI Taxonomy" id="3026418"/>
    <lineage>
        <taxon>Bacteria</taxon>
        <taxon>Pseudomonadati</taxon>
        <taxon>Pseudomonadota</taxon>
        <taxon>Alphaproteobacteria</taxon>
        <taxon>Hyphomicrobiales</taxon>
        <taxon>Devosiaceae</taxon>
        <taxon>Devosia</taxon>
    </lineage>
</organism>
<evidence type="ECO:0000259" key="1">
    <source>
        <dbReference type="Pfam" id="PF25994"/>
    </source>
</evidence>
<keyword evidence="3" id="KW-1185">Reference proteome</keyword>
<protein>
    <recommendedName>
        <fullName evidence="1">AprE-like long alpha-helical hairpin domain-containing protein</fullName>
    </recommendedName>
</protein>
<reference evidence="2 3" key="1">
    <citation type="submission" date="2023-02" db="EMBL/GenBank/DDBJ databases">
        <title>Devosia algicola sp. nov., isolated from the phycosphere of marine algae.</title>
        <authorList>
            <person name="Kim J.M."/>
            <person name="Lee J.K."/>
            <person name="Choi B.J."/>
            <person name="Bayburt H."/>
            <person name="Jeon C.O."/>
        </authorList>
    </citation>
    <scope>NUCLEOTIDE SEQUENCE [LARGE SCALE GENOMIC DNA]</scope>
    <source>
        <strain evidence="2 3">G20-9</strain>
    </source>
</reference>
<dbReference type="RefSeq" id="WP_282217999.1">
    <property type="nucleotide sequence ID" value="NZ_CP118246.1"/>
</dbReference>
<gene>
    <name evidence="2" type="ORF">PSQ19_12470</name>
</gene>
<sequence length="143" mass="16659">MPRLYPELIDNEMALFKRRQANLAEQLAIFDDQAKQQRLGLVERRTRLTNTRQAYDLMSQQVESLTDLVAQGAASRNALLDRQSQLQDIQTQMDDLQFQIPQYESGLSEVERRRSEAELQFRSDAENDRGDAQIKIVKAQRIY</sequence>
<proteinExistence type="predicted"/>